<dbReference type="EMBL" id="JAJFAZ020000002">
    <property type="protein sequence ID" value="KAI5346727.1"/>
    <property type="molecule type" value="Genomic_DNA"/>
</dbReference>
<dbReference type="GO" id="GO:0003779">
    <property type="term" value="F:actin binding"/>
    <property type="evidence" value="ECO:0007669"/>
    <property type="project" value="InterPro"/>
</dbReference>
<organism evidence="6 7">
    <name type="scientific">Prunus dulcis</name>
    <name type="common">Almond</name>
    <name type="synonym">Amygdalus dulcis</name>
    <dbReference type="NCBI Taxonomy" id="3755"/>
    <lineage>
        <taxon>Eukaryota</taxon>
        <taxon>Viridiplantae</taxon>
        <taxon>Streptophyta</taxon>
        <taxon>Embryophyta</taxon>
        <taxon>Tracheophyta</taxon>
        <taxon>Spermatophyta</taxon>
        <taxon>Magnoliopsida</taxon>
        <taxon>eudicotyledons</taxon>
        <taxon>Gunneridae</taxon>
        <taxon>Pentapetalae</taxon>
        <taxon>rosids</taxon>
        <taxon>fabids</taxon>
        <taxon>Rosales</taxon>
        <taxon>Rosaceae</taxon>
        <taxon>Amygdaloideae</taxon>
        <taxon>Amygdaleae</taxon>
        <taxon>Prunus</taxon>
    </lineage>
</organism>
<comment type="similarity">
    <text evidence="2">Belongs to the NET family.</text>
</comment>
<dbReference type="InterPro" id="IPR011684">
    <property type="entry name" value="NAB"/>
</dbReference>
<keyword evidence="7" id="KW-1185">Reference proteome</keyword>
<evidence type="ECO:0000256" key="2">
    <source>
        <dbReference type="ARBA" id="ARBA00038006"/>
    </source>
</evidence>
<evidence type="ECO:0000259" key="5">
    <source>
        <dbReference type="PROSITE" id="PS51774"/>
    </source>
</evidence>
<evidence type="ECO:0000313" key="7">
    <source>
        <dbReference type="Proteomes" id="UP001054821"/>
    </source>
</evidence>
<dbReference type="AlphaFoldDB" id="A0AAD4WR59"/>
<feature type="domain" description="NAB" evidence="5">
    <location>
        <begin position="84"/>
        <end position="161"/>
    </location>
</feature>
<evidence type="ECO:0000313" key="6">
    <source>
        <dbReference type="EMBL" id="KAI5346727.1"/>
    </source>
</evidence>
<dbReference type="PANTHER" id="PTHR32258:SF14">
    <property type="entry name" value="GB|AAF19561.1"/>
    <property type="match status" value="1"/>
</dbReference>
<accession>A0AAD4WR59</accession>
<comment type="caution">
    <text evidence="6">The sequence shown here is derived from an EMBL/GenBank/DDBJ whole genome shotgun (WGS) entry which is preliminary data.</text>
</comment>
<dbReference type="Gene3D" id="1.10.287.1490">
    <property type="match status" value="2"/>
</dbReference>
<dbReference type="Pfam" id="PF07765">
    <property type="entry name" value="KIP1"/>
    <property type="match status" value="1"/>
</dbReference>
<dbReference type="Proteomes" id="UP001054821">
    <property type="component" value="Chromosome 2"/>
</dbReference>
<evidence type="ECO:0000256" key="1">
    <source>
        <dbReference type="ARBA" id="ARBA00023054"/>
    </source>
</evidence>
<evidence type="ECO:0000256" key="4">
    <source>
        <dbReference type="SAM" id="MobiDB-lite"/>
    </source>
</evidence>
<dbReference type="InterPro" id="IPR051861">
    <property type="entry name" value="NET_actin-binding_domain"/>
</dbReference>
<keyword evidence="1 3" id="KW-0175">Coiled coil</keyword>
<reference evidence="6 7" key="1">
    <citation type="journal article" date="2022" name="G3 (Bethesda)">
        <title>Whole-genome sequence and methylome profiling of the almond [Prunus dulcis (Mill.) D.A. Webb] cultivar 'Nonpareil'.</title>
        <authorList>
            <person name="D'Amico-Willman K.M."/>
            <person name="Ouma W.Z."/>
            <person name="Meulia T."/>
            <person name="Sideli G.M."/>
            <person name="Gradziel T.M."/>
            <person name="Fresnedo-Ramirez J."/>
        </authorList>
    </citation>
    <scope>NUCLEOTIDE SEQUENCE [LARGE SCALE GENOMIC DNA]</scope>
    <source>
        <strain evidence="6">Clone GOH B32 T37-40</strain>
    </source>
</reference>
<feature type="coiled-coil region" evidence="3">
    <location>
        <begin position="498"/>
        <end position="581"/>
    </location>
</feature>
<sequence length="625" mass="71194">MGFWGTEVKYRKPFPHIVDGLKGWLHISVATLGAGTATKKKKRFALDLEALSHLISPHLTSLHLTLSQHQKMVDMERTEMEKSDSCGQDNTNNPESSIWLVENLEEMDQSIKQMLKLIKEDGDSLPKTVEHYSQGKPELIEEFYRMYRSLAGCYDHLTKEAHKIMPSVIPVQGFRDSESGFDHGSPLMTPDAKLSLHKSARQVVDLDISPSSDGSSPALSLKNGTESSSSSSSGSESESLNSPVSNYLVPPLKVHFDSQGWQQKITVLETELSSVKEKLQMREADLELEQTQVLKLQKQIAELESRASDRENEIARLVADLEVTKERLKGSDEEIVKLKHELTHRLSEEAHQMQGQLQVVQEDIAMLESQLHWERKHVLELQEKIVRYSADIFGRDLEVMELKSALHDAQEQFSLEKADLQADISSLTEKQTILDTRIEEGSLRNKNLEDEIRRCETDKMEMERMHVAQEMALQDEISGLKVEVAARNGHVEAVNKDFDRFKLKYDMLMAEKDELNAKVHTVTANLSSRDNQIQEMEGHLRRLNAEHEDMIAGYESAHRLVDELKLRVEELQKEVDSQRVAISDGAEQKREAIRQLCFSLEHYRSGYKELRQAFLGHRRQAVAAA</sequence>
<name>A0AAD4WR59_PRUDU</name>
<protein>
    <recommendedName>
        <fullName evidence="5">NAB domain-containing protein</fullName>
    </recommendedName>
</protein>
<dbReference type="PANTHER" id="PTHR32258">
    <property type="entry name" value="PROTEIN NETWORKED 4A"/>
    <property type="match status" value="1"/>
</dbReference>
<feature type="region of interest" description="Disordered" evidence="4">
    <location>
        <begin position="207"/>
        <end position="242"/>
    </location>
</feature>
<feature type="coiled-coil region" evidence="3">
    <location>
        <begin position="286"/>
        <end position="370"/>
    </location>
</feature>
<gene>
    <name evidence="6" type="ORF">L3X38_014606</name>
</gene>
<dbReference type="PROSITE" id="PS51774">
    <property type="entry name" value="NAB"/>
    <property type="match status" value="1"/>
</dbReference>
<evidence type="ECO:0000256" key="3">
    <source>
        <dbReference type="SAM" id="Coils"/>
    </source>
</evidence>
<proteinExistence type="inferred from homology"/>
<feature type="compositionally biased region" description="Low complexity" evidence="4">
    <location>
        <begin position="207"/>
        <end position="239"/>
    </location>
</feature>
<dbReference type="GO" id="GO:0005774">
    <property type="term" value="C:vacuolar membrane"/>
    <property type="evidence" value="ECO:0007669"/>
    <property type="project" value="TreeGrafter"/>
</dbReference>
<feature type="coiled-coil region" evidence="3">
    <location>
        <begin position="410"/>
        <end position="465"/>
    </location>
</feature>